<dbReference type="InterPro" id="IPR024078">
    <property type="entry name" value="LmbE-like_dom_sf"/>
</dbReference>
<comment type="cofactor">
    <cofactor evidence="4">
        <name>Zn(2+)</name>
        <dbReference type="ChEBI" id="CHEBI:29105"/>
    </cofactor>
    <text evidence="4">Binds 1 zinc ion per subunit.</text>
</comment>
<evidence type="ECO:0000313" key="6">
    <source>
        <dbReference type="Proteomes" id="UP000676325"/>
    </source>
</evidence>
<dbReference type="InterPro" id="IPR017810">
    <property type="entry name" value="Mycothiol_biosynthesis_MshB"/>
</dbReference>
<gene>
    <name evidence="4 5" type="primary">mshB</name>
    <name evidence="5" type="ORF">KDK95_13790</name>
</gene>
<accession>A0A941IGG6</accession>
<keyword evidence="1 4" id="KW-0479">Metal-binding</keyword>
<dbReference type="EC" id="3.5.1.103" evidence="4"/>
<organism evidence="5 6">
    <name type="scientific">Actinospica acidithermotolerans</name>
    <dbReference type="NCBI Taxonomy" id="2828514"/>
    <lineage>
        <taxon>Bacteria</taxon>
        <taxon>Bacillati</taxon>
        <taxon>Actinomycetota</taxon>
        <taxon>Actinomycetes</taxon>
        <taxon>Catenulisporales</taxon>
        <taxon>Actinospicaceae</taxon>
        <taxon>Actinospica</taxon>
    </lineage>
</organism>
<comment type="caution">
    <text evidence="5">The sequence shown here is derived from an EMBL/GenBank/DDBJ whole genome shotgun (WGS) entry which is preliminary data.</text>
</comment>
<dbReference type="Gene3D" id="3.40.50.10320">
    <property type="entry name" value="LmbE-like"/>
    <property type="match status" value="1"/>
</dbReference>
<evidence type="ECO:0000256" key="4">
    <source>
        <dbReference type="HAMAP-Rule" id="MF_01696"/>
    </source>
</evidence>
<dbReference type="Proteomes" id="UP000676325">
    <property type="component" value="Unassembled WGS sequence"/>
</dbReference>
<dbReference type="SUPFAM" id="SSF102588">
    <property type="entry name" value="LmbE-like"/>
    <property type="match status" value="1"/>
</dbReference>
<dbReference type="PANTHER" id="PTHR12993">
    <property type="entry name" value="N-ACETYLGLUCOSAMINYL-PHOSPHATIDYLINOSITOL DE-N-ACETYLASE-RELATED"/>
    <property type="match status" value="1"/>
</dbReference>
<dbReference type="NCBIfam" id="TIGR03445">
    <property type="entry name" value="mycothiol_MshB"/>
    <property type="match status" value="1"/>
</dbReference>
<feature type="binding site" evidence="4">
    <location>
        <position position="7"/>
    </location>
    <ligand>
        <name>Zn(2+)</name>
        <dbReference type="ChEBI" id="CHEBI:29105"/>
    </ligand>
</feature>
<keyword evidence="3 4" id="KW-0862">Zinc</keyword>
<comment type="catalytic activity">
    <reaction evidence="4">
        <text>1D-myo-inositol 2-acetamido-2-deoxy-alpha-D-glucopyranoside + H2O = 1D-myo-inositol 2-amino-2-deoxy-alpha-D-glucopyranoside + acetate</text>
        <dbReference type="Rhea" id="RHEA:26180"/>
        <dbReference type="ChEBI" id="CHEBI:15377"/>
        <dbReference type="ChEBI" id="CHEBI:30089"/>
        <dbReference type="ChEBI" id="CHEBI:52442"/>
        <dbReference type="ChEBI" id="CHEBI:58886"/>
        <dbReference type="EC" id="3.5.1.103"/>
    </reaction>
</comment>
<evidence type="ECO:0000256" key="3">
    <source>
        <dbReference type="ARBA" id="ARBA00022833"/>
    </source>
</evidence>
<comment type="similarity">
    <text evidence="4">Belongs to the MshB deacetylase family.</text>
</comment>
<proteinExistence type="inferred from homology"/>
<keyword evidence="6" id="KW-1185">Reference proteome</keyword>
<dbReference type="InterPro" id="IPR003737">
    <property type="entry name" value="GlcNAc_PI_deacetylase-related"/>
</dbReference>
<protein>
    <recommendedName>
        <fullName evidence="4">1D-myo-inositol 2-acetamido-2-deoxy-alpha-D-glucopyranoside deacetylase</fullName>
        <shortName evidence="4">GlcNAc-Ins deacetylase</shortName>
        <ecNumber evidence="4">3.5.1.103</ecNumber>
    </recommendedName>
    <alternativeName>
        <fullName evidence="4">N-acetyl-1-D-myo-inositol-2-amino-2-deoxy-alpha-D-glucopyranoside deacetylase</fullName>
    </alternativeName>
</protein>
<name>A0A941IGG6_9ACTN</name>
<feature type="binding site" evidence="4">
    <location>
        <position position="142"/>
    </location>
    <ligand>
        <name>Zn(2+)</name>
        <dbReference type="ChEBI" id="CHEBI:29105"/>
    </ligand>
</feature>
<evidence type="ECO:0000313" key="5">
    <source>
        <dbReference type="EMBL" id="MBR7827385.1"/>
    </source>
</evidence>
<comment type="function">
    <text evidence="4">Catalyzes the deacetylation of 1D-myo-inositol 2-acetamido-2-deoxy-alpha-D-glucopyranoside (GlcNAc-Ins) in the mycothiol biosynthesis pathway.</text>
</comment>
<dbReference type="HAMAP" id="MF_01696">
    <property type="entry name" value="MshB"/>
    <property type="match status" value="1"/>
</dbReference>
<reference evidence="5" key="1">
    <citation type="submission" date="2021-04" db="EMBL/GenBank/DDBJ databases">
        <title>Genome based classification of Actinospica acidithermotolerans sp. nov., an actinobacterium isolated from an Indonesian hot spring.</title>
        <authorList>
            <person name="Kusuma A.B."/>
            <person name="Putra K.E."/>
            <person name="Nafisah S."/>
            <person name="Loh J."/>
            <person name="Nouioui I."/>
            <person name="Goodfellow M."/>
        </authorList>
    </citation>
    <scope>NUCLEOTIDE SEQUENCE</scope>
    <source>
        <strain evidence="5">MGRD01-02</strain>
    </source>
</reference>
<dbReference type="GO" id="GO:0010125">
    <property type="term" value="P:mycothiol biosynthetic process"/>
    <property type="evidence" value="ECO:0007669"/>
    <property type="project" value="UniProtKB-UniRule"/>
</dbReference>
<dbReference type="Pfam" id="PF02585">
    <property type="entry name" value="PIG-L"/>
    <property type="match status" value="1"/>
</dbReference>
<keyword evidence="2 4" id="KW-0378">Hydrolase</keyword>
<dbReference type="EMBL" id="JAGSOH010000033">
    <property type="protein sequence ID" value="MBR7827385.1"/>
    <property type="molecule type" value="Genomic_DNA"/>
</dbReference>
<dbReference type="GO" id="GO:0008270">
    <property type="term" value="F:zinc ion binding"/>
    <property type="evidence" value="ECO:0007669"/>
    <property type="project" value="UniProtKB-UniRule"/>
</dbReference>
<dbReference type="PANTHER" id="PTHR12993:SF26">
    <property type="entry name" value="1D-MYO-INOSITOL 2-ACETAMIDO-2-DEOXY-ALPHA-D-GLUCOPYRANOSIDE DEACETYLASE"/>
    <property type="match status" value="1"/>
</dbReference>
<dbReference type="AlphaFoldDB" id="A0A941IGG6"/>
<evidence type="ECO:0000256" key="2">
    <source>
        <dbReference type="ARBA" id="ARBA00022801"/>
    </source>
</evidence>
<sequence>MLFVHAHPDDESINNGATMAKYAAQGTRITLVTCTRGELGEIIPPRFAHLAADREGRLGEHREAELAAAMKELGVDDHRFLGEPGEYRDSGMMGTEGNELPESFWRADVDEAAGRLADVIREVRPRIVVTYNEIGGYGHPDHIQAHRVALRAVDLVEGTEHAVDRVYFNLMPRSVMAAALDSLRAAGDGTEFSVPASVQDVAVVVEDDSLVSAAVAAEEFAQAKAAAMRAHATQITVDEPFYALSDNVGMAVLGTEYYRQARGDLPDPGAPVRTDLFAGLAG</sequence>
<evidence type="ECO:0000256" key="1">
    <source>
        <dbReference type="ARBA" id="ARBA00022723"/>
    </source>
</evidence>
<dbReference type="GO" id="GO:0035595">
    <property type="term" value="F:N-acetylglucosaminylinositol deacetylase activity"/>
    <property type="evidence" value="ECO:0007669"/>
    <property type="project" value="UniProtKB-EC"/>
</dbReference>
<feature type="binding site" evidence="4">
    <location>
        <position position="10"/>
    </location>
    <ligand>
        <name>Zn(2+)</name>
        <dbReference type="ChEBI" id="CHEBI:29105"/>
    </ligand>
</feature>